<gene>
    <name evidence="1" type="ORF">FOZG_08271</name>
</gene>
<protein>
    <submittedName>
        <fullName evidence="1">Uncharacterized protein</fullName>
    </submittedName>
</protein>
<accession>W9KAR7</accession>
<dbReference type="Proteomes" id="UP000030766">
    <property type="component" value="Unassembled WGS sequence"/>
</dbReference>
<sequence length="112" mass="12395">MCSAQLLIDASKFLPGFKMGDEYTFGAPRVWRIANSDDIVPQGVTIFNDKAPQDIASEINGPPPPGRKFTSWKEFKRDVIDAGPHLPNSYYKSMVEAIKTTAKKETTKGNGF</sequence>
<reference evidence="1" key="1">
    <citation type="submission" date="2011-06" db="EMBL/GenBank/DDBJ databases">
        <title>The Genome Sequence of Fusarium oxysporum Fo47.</title>
        <authorList>
            <consortium name="The Broad Institute Genome Sequencing Platform"/>
            <person name="Ma L.-J."/>
            <person name="Gale L.R."/>
            <person name="Schwartz D.C."/>
            <person name="Zhou S."/>
            <person name="Corby-Kistler H."/>
            <person name="Young S.K."/>
            <person name="Zeng Q."/>
            <person name="Gargeya S."/>
            <person name="Fitzgerald M."/>
            <person name="Haas B."/>
            <person name="Abouelleil A."/>
            <person name="Alvarado L."/>
            <person name="Arachchi H.M."/>
            <person name="Berlin A."/>
            <person name="Brown A."/>
            <person name="Chapman S.B."/>
            <person name="Chen Z."/>
            <person name="Dunbar C."/>
            <person name="Freedman E."/>
            <person name="Gearin G."/>
            <person name="Gellesch M."/>
            <person name="Goldberg J."/>
            <person name="Griggs A."/>
            <person name="Gujja S."/>
            <person name="Heiman D."/>
            <person name="Howarth C."/>
            <person name="Larson L."/>
            <person name="Lui A."/>
            <person name="MacDonald P.J.P."/>
            <person name="Mehta T."/>
            <person name="Montmayeur A."/>
            <person name="Murphy C."/>
            <person name="Neiman D."/>
            <person name="Pearson M."/>
            <person name="Priest M."/>
            <person name="Roberts A."/>
            <person name="Saif S."/>
            <person name="Shea T."/>
            <person name="Shenoy N."/>
            <person name="Sisk P."/>
            <person name="Stolte C."/>
            <person name="Sykes S."/>
            <person name="Wortman J."/>
            <person name="Nusbaum C."/>
            <person name="Birren B."/>
        </authorList>
    </citation>
    <scope>NUCLEOTIDE SEQUENCE [LARGE SCALE GENOMIC DNA]</scope>
    <source>
        <strain evidence="1">Fo47</strain>
    </source>
</reference>
<organism evidence="1">
    <name type="scientific">Fusarium oxysporum Fo47</name>
    <dbReference type="NCBI Taxonomy" id="660027"/>
    <lineage>
        <taxon>Eukaryota</taxon>
        <taxon>Fungi</taxon>
        <taxon>Dikarya</taxon>
        <taxon>Ascomycota</taxon>
        <taxon>Pezizomycotina</taxon>
        <taxon>Sordariomycetes</taxon>
        <taxon>Hypocreomycetidae</taxon>
        <taxon>Hypocreales</taxon>
        <taxon>Nectriaceae</taxon>
        <taxon>Fusarium</taxon>
        <taxon>Fusarium oxysporum species complex</taxon>
    </lineage>
</organism>
<dbReference type="VEuPathDB" id="FungiDB:FOZG_08271"/>
<proteinExistence type="predicted"/>
<dbReference type="HOGENOM" id="CLU_2145969_0_0_1"/>
<dbReference type="AlphaFoldDB" id="W9KAR7"/>
<reference evidence="1" key="2">
    <citation type="submission" date="2012-06" db="EMBL/GenBank/DDBJ databases">
        <title>Annotation of the Genome Sequence of Fusarium oxysporum Fo47.</title>
        <authorList>
            <consortium name="The Broad Institute Genomics Platform"/>
            <person name="Ma L.-J."/>
            <person name="Corby-Kistler H."/>
            <person name="Broz K."/>
            <person name="Gale L.R."/>
            <person name="Jonkers W."/>
            <person name="O'Donnell K."/>
            <person name="Ploetz R."/>
            <person name="Steinberg C."/>
            <person name="Schwartz D.C."/>
            <person name="VanEtten H."/>
            <person name="Zhou S."/>
            <person name="Young S.K."/>
            <person name="Zeng Q."/>
            <person name="Gargeya S."/>
            <person name="Fitzgerald M."/>
            <person name="Abouelleil A."/>
            <person name="Alvarado L."/>
            <person name="Chapman S.B."/>
            <person name="Gainer-Dewar J."/>
            <person name="Goldberg J."/>
            <person name="Griggs A."/>
            <person name="Gujja S."/>
            <person name="Hansen M."/>
            <person name="Howarth C."/>
            <person name="Imamovic A."/>
            <person name="Ireland A."/>
            <person name="Larimer J."/>
            <person name="McCowan C."/>
            <person name="Murphy C."/>
            <person name="Pearson M."/>
            <person name="Poon T.W."/>
            <person name="Priest M."/>
            <person name="Roberts A."/>
            <person name="Saif S."/>
            <person name="Shea T."/>
            <person name="Sykes S."/>
            <person name="Wortman J."/>
            <person name="Nusbaum C."/>
            <person name="Birren B."/>
        </authorList>
    </citation>
    <scope>NUCLEOTIDE SEQUENCE</scope>
    <source>
        <strain evidence="1">Fo47</strain>
    </source>
</reference>
<evidence type="ECO:0000313" key="1">
    <source>
        <dbReference type="EMBL" id="EWZ39060.1"/>
    </source>
</evidence>
<name>W9KAR7_FUSOX</name>
<dbReference type="EMBL" id="JH717900">
    <property type="protein sequence ID" value="EWZ39060.1"/>
    <property type="molecule type" value="Genomic_DNA"/>
</dbReference>